<evidence type="ECO:0000256" key="1">
    <source>
        <dbReference type="SAM" id="SignalP"/>
    </source>
</evidence>
<organism evidence="4 5">
    <name type="scientific">Deinococcus maricopensis (strain DSM 21211 / LMG 22137 / NRRL B-23946 / LB-34)</name>
    <dbReference type="NCBI Taxonomy" id="709986"/>
    <lineage>
        <taxon>Bacteria</taxon>
        <taxon>Thermotogati</taxon>
        <taxon>Deinococcota</taxon>
        <taxon>Deinococci</taxon>
        <taxon>Deinococcales</taxon>
        <taxon>Deinococcaceae</taxon>
        <taxon>Deinococcus</taxon>
    </lineage>
</organism>
<proteinExistence type="predicted"/>
<dbReference type="GO" id="GO:0030246">
    <property type="term" value="F:carbohydrate binding"/>
    <property type="evidence" value="ECO:0007669"/>
    <property type="project" value="InterPro"/>
</dbReference>
<dbReference type="PANTHER" id="PTHR36194">
    <property type="entry name" value="S-LAYER-LIKE PROTEIN"/>
    <property type="match status" value="1"/>
</dbReference>
<feature type="signal peptide" evidence="1">
    <location>
        <begin position="1"/>
        <end position="21"/>
    </location>
</feature>
<dbReference type="Pfam" id="PF14326">
    <property type="entry name" value="DUF4384"/>
    <property type="match status" value="1"/>
</dbReference>
<dbReference type="SUPFAM" id="SSF49452">
    <property type="entry name" value="Starch-binding domain-like"/>
    <property type="match status" value="1"/>
</dbReference>
<gene>
    <name evidence="4" type="ordered locus">Deima_0799</name>
</gene>
<reference evidence="5" key="2">
    <citation type="submission" date="2011-01" db="EMBL/GenBank/DDBJ databases">
        <title>The complete genome of Deinococcus maricopensis DSM 21211.</title>
        <authorList>
            <consortium name="US DOE Joint Genome Institute (JGI-PGF)"/>
            <person name="Lucas S."/>
            <person name="Copeland A."/>
            <person name="Lapidus A."/>
            <person name="Goodwin L."/>
            <person name="Pitluck S."/>
            <person name="Kyrpides N."/>
            <person name="Mavromatis K."/>
            <person name="Pagani I."/>
            <person name="Ivanova N."/>
            <person name="Ovchinnikova G."/>
            <person name="Zeytun A."/>
            <person name="Detter J.C."/>
            <person name="Han C."/>
            <person name="Land M."/>
            <person name="Hauser L."/>
            <person name="Markowitz V."/>
            <person name="Cheng J.-F."/>
            <person name="Hugenholtz P."/>
            <person name="Woyke T."/>
            <person name="Wu D."/>
            <person name="Pukall R."/>
            <person name="Gehrich-Schroeter G."/>
            <person name="Brambilla E."/>
            <person name="Klenk H.-P."/>
            <person name="Eisen J.A."/>
        </authorList>
    </citation>
    <scope>NUCLEOTIDE SEQUENCE [LARGE SCALE GENOMIC DNA]</scope>
    <source>
        <strain evidence="5">DSM 21211 / LMG 22137 / NRRL B-23946 / LB-34</strain>
    </source>
</reference>
<feature type="domain" description="PEGA" evidence="2">
    <location>
        <begin position="197"/>
        <end position="262"/>
    </location>
</feature>
<dbReference type="HOGENOM" id="CLU_917418_0_0_0"/>
<reference evidence="4 5" key="1">
    <citation type="journal article" date="2011" name="Stand. Genomic Sci.">
        <title>Complete genome sequence of Deinococcus maricopensis type strain (LB-34).</title>
        <authorList>
            <person name="Pukall R."/>
            <person name="Zeytun A."/>
            <person name="Lucas S."/>
            <person name="Lapidus A."/>
            <person name="Hammon N."/>
            <person name="Deshpande S."/>
            <person name="Nolan M."/>
            <person name="Cheng J.F."/>
            <person name="Pitluck S."/>
            <person name="Liolios K."/>
            <person name="Pagani I."/>
            <person name="Mikhailova N."/>
            <person name="Ivanova N."/>
            <person name="Mavromatis K."/>
            <person name="Pati A."/>
            <person name="Tapia R."/>
            <person name="Han C."/>
            <person name="Goodwin L."/>
            <person name="Chen A."/>
            <person name="Palaniappan K."/>
            <person name="Land M."/>
            <person name="Hauser L."/>
            <person name="Chang Y.J."/>
            <person name="Jeffries C.D."/>
            <person name="Brambilla E.M."/>
            <person name="Rohde M."/>
            <person name="Goker M."/>
            <person name="Detter J.C."/>
            <person name="Woyke T."/>
            <person name="Bristow J."/>
            <person name="Eisen J.A."/>
            <person name="Markowitz V."/>
            <person name="Hugenholtz P."/>
            <person name="Kyrpides N.C."/>
            <person name="Klenk H.P."/>
        </authorList>
    </citation>
    <scope>NUCLEOTIDE SEQUENCE [LARGE SCALE GENOMIC DNA]</scope>
    <source>
        <strain evidence="5">DSM 21211 / LMG 22137 / NRRL B-23946 / LB-34</strain>
    </source>
</reference>
<dbReference type="AlphaFoldDB" id="E8U5W5"/>
<dbReference type="Gene3D" id="2.60.40.1120">
    <property type="entry name" value="Carboxypeptidase-like, regulatory domain"/>
    <property type="match status" value="1"/>
</dbReference>
<dbReference type="Pfam" id="PF08308">
    <property type="entry name" value="PEGA"/>
    <property type="match status" value="1"/>
</dbReference>
<dbReference type="OrthoDB" id="63947at2"/>
<dbReference type="Proteomes" id="UP000008635">
    <property type="component" value="Chromosome"/>
</dbReference>
<evidence type="ECO:0000313" key="5">
    <source>
        <dbReference type="Proteomes" id="UP000008635"/>
    </source>
</evidence>
<evidence type="ECO:0000259" key="2">
    <source>
        <dbReference type="Pfam" id="PF08308"/>
    </source>
</evidence>
<dbReference type="InterPro" id="IPR013784">
    <property type="entry name" value="Carb-bd-like_fold"/>
</dbReference>
<dbReference type="InterPro" id="IPR013229">
    <property type="entry name" value="PEGA"/>
</dbReference>
<dbReference type="STRING" id="709986.Deima_0799"/>
<protein>
    <submittedName>
        <fullName evidence="4">PEGA domain protein</fullName>
    </submittedName>
</protein>
<dbReference type="eggNOG" id="COG3895">
    <property type="taxonomic scope" value="Bacteria"/>
</dbReference>
<feature type="domain" description="DUF4384" evidence="3">
    <location>
        <begin position="57"/>
        <end position="136"/>
    </location>
</feature>
<dbReference type="EMBL" id="CP002454">
    <property type="protein sequence ID" value="ADV66454.1"/>
    <property type="molecule type" value="Genomic_DNA"/>
</dbReference>
<sequence precursor="true">MNKRMTCGLALGVALTGAAFAQPRISAQSIIVNPTPADLTVRVRVDRDPSGTGVPNYRAGENVTISTTVNQDAYVYLFSVDPSGDVTQILPNRLGGENFVKANTTAVFPPAGSAFRFTVDGEAGLNKVLALASTTPLDLSQLSTFRSSQDQFATVAAKGQQEFAQALSIVVNPVPQNNWVTDTAFFNVTAQTPVQTGSVFVGTNVPNATVYLNNQRLGGANVTYSGIRPGTYPVRVQAPGARDYTTTVTVRAGGTTNVNADFPLAVTPQEPGNVVLDLFRNLLGAFTGVQLQDPARSAYDQKVADLQRQGYALQNTRQTSGGYVGTLTRNGSTATLTVTRGANRTLNVQVTENTQYRY</sequence>
<name>E8U5W5_DEIML</name>
<evidence type="ECO:0000313" key="4">
    <source>
        <dbReference type="EMBL" id="ADV66454.1"/>
    </source>
</evidence>
<dbReference type="RefSeq" id="WP_013555959.1">
    <property type="nucleotide sequence ID" value="NC_014958.1"/>
</dbReference>
<dbReference type="PANTHER" id="PTHR36194:SF1">
    <property type="entry name" value="S-LAYER-LIKE PROTEIN"/>
    <property type="match status" value="1"/>
</dbReference>
<evidence type="ECO:0000259" key="3">
    <source>
        <dbReference type="Pfam" id="PF14326"/>
    </source>
</evidence>
<accession>E8U5W5</accession>
<dbReference type="KEGG" id="dmr:Deima_0799"/>
<dbReference type="InterPro" id="IPR025493">
    <property type="entry name" value="DUF4384"/>
</dbReference>
<keyword evidence="1" id="KW-0732">Signal</keyword>
<keyword evidence="5" id="KW-1185">Reference proteome</keyword>
<feature type="chain" id="PRO_5003232396" evidence="1">
    <location>
        <begin position="22"/>
        <end position="358"/>
    </location>
</feature>